<dbReference type="Pfam" id="PF13456">
    <property type="entry name" value="RVT_3"/>
    <property type="match status" value="1"/>
</dbReference>
<reference evidence="3" key="1">
    <citation type="submission" date="2018-11" db="EMBL/GenBank/DDBJ databases">
        <authorList>
            <person name="Grassa J C."/>
        </authorList>
    </citation>
    <scope>NUCLEOTIDE SEQUENCE [LARGE SCALE GENOMIC DNA]</scope>
</reference>
<organism evidence="3 4">
    <name type="scientific">Cannabis sativa</name>
    <name type="common">Hemp</name>
    <name type="synonym">Marijuana</name>
    <dbReference type="NCBI Taxonomy" id="3483"/>
    <lineage>
        <taxon>Eukaryota</taxon>
        <taxon>Viridiplantae</taxon>
        <taxon>Streptophyta</taxon>
        <taxon>Embryophyta</taxon>
        <taxon>Tracheophyta</taxon>
        <taxon>Spermatophyta</taxon>
        <taxon>Magnoliopsida</taxon>
        <taxon>eudicotyledons</taxon>
        <taxon>Gunneridae</taxon>
        <taxon>Pentapetalae</taxon>
        <taxon>rosids</taxon>
        <taxon>fabids</taxon>
        <taxon>Rosales</taxon>
        <taxon>Cannabaceae</taxon>
        <taxon>Cannabis</taxon>
    </lineage>
</organism>
<dbReference type="AlphaFoldDB" id="A0A803PL45"/>
<feature type="domain" description="RNase H type-1" evidence="2">
    <location>
        <begin position="96"/>
        <end position="144"/>
    </location>
</feature>
<dbReference type="InterPro" id="IPR002156">
    <property type="entry name" value="RNaseH_domain"/>
</dbReference>
<dbReference type="Gramene" id="evm.model.05.1384">
    <property type="protein sequence ID" value="cds.evm.model.05.1384"/>
    <property type="gene ID" value="evm.TU.05.1384"/>
</dbReference>
<accession>A0A803PL45</accession>
<evidence type="ECO:0000256" key="1">
    <source>
        <dbReference type="SAM" id="MobiDB-lite"/>
    </source>
</evidence>
<sequence>MSLKELILHVSKVWDDSKIEQFACIWSIWTERNKERHDTKPKPYELLLYSTLSYLDEYKSARQSPASSTSQQLNQNSSVNPTPRWLNPPSGRLKLNTDVAVDTNKQISEFGVILRNSSGDTIAAMSKPFPGCFKQEVMEALALMYDYSVNRSAHTDAHNLAKFALSVDTECSWFEELPPPLMSIVL</sequence>
<evidence type="ECO:0000313" key="3">
    <source>
        <dbReference type="EnsemblPlants" id="cds.evm.model.05.1384"/>
    </source>
</evidence>
<feature type="region of interest" description="Disordered" evidence="1">
    <location>
        <begin position="63"/>
        <end position="91"/>
    </location>
</feature>
<dbReference type="Proteomes" id="UP000596661">
    <property type="component" value="Chromosome 5"/>
</dbReference>
<name>A0A803PL45_CANSA</name>
<evidence type="ECO:0000259" key="2">
    <source>
        <dbReference type="Pfam" id="PF13456"/>
    </source>
</evidence>
<dbReference type="GO" id="GO:0003676">
    <property type="term" value="F:nucleic acid binding"/>
    <property type="evidence" value="ECO:0007669"/>
    <property type="project" value="InterPro"/>
</dbReference>
<evidence type="ECO:0000313" key="4">
    <source>
        <dbReference type="Proteomes" id="UP000596661"/>
    </source>
</evidence>
<dbReference type="GO" id="GO:0004523">
    <property type="term" value="F:RNA-DNA hybrid ribonuclease activity"/>
    <property type="evidence" value="ECO:0007669"/>
    <property type="project" value="InterPro"/>
</dbReference>
<reference evidence="3" key="2">
    <citation type="submission" date="2021-03" db="UniProtKB">
        <authorList>
            <consortium name="EnsemblPlants"/>
        </authorList>
    </citation>
    <scope>IDENTIFICATION</scope>
</reference>
<dbReference type="EMBL" id="UZAU01000534">
    <property type="status" value="NOT_ANNOTATED_CDS"/>
    <property type="molecule type" value="Genomic_DNA"/>
</dbReference>
<keyword evidence="4" id="KW-1185">Reference proteome</keyword>
<dbReference type="InterPro" id="IPR052929">
    <property type="entry name" value="RNase_H-like_EbsB-rel"/>
</dbReference>
<dbReference type="PANTHER" id="PTHR47074">
    <property type="entry name" value="BNAC02G40300D PROTEIN"/>
    <property type="match status" value="1"/>
</dbReference>
<proteinExistence type="predicted"/>
<dbReference type="OMA" id="IMIAWAM"/>
<protein>
    <recommendedName>
        <fullName evidence="2">RNase H type-1 domain-containing protein</fullName>
    </recommendedName>
</protein>
<dbReference type="EnsemblPlants" id="evm.model.05.1384">
    <property type="protein sequence ID" value="cds.evm.model.05.1384"/>
    <property type="gene ID" value="evm.TU.05.1384"/>
</dbReference>
<dbReference type="PANTHER" id="PTHR47074:SF48">
    <property type="entry name" value="POLYNUCLEOTIDYL TRANSFERASE, RIBONUCLEASE H-LIKE SUPERFAMILY PROTEIN"/>
    <property type="match status" value="1"/>
</dbReference>
<feature type="compositionally biased region" description="Low complexity" evidence="1">
    <location>
        <begin position="67"/>
        <end position="80"/>
    </location>
</feature>